<dbReference type="EMBL" id="JAUKUA010000004">
    <property type="protein sequence ID" value="KAK0714842.1"/>
    <property type="molecule type" value="Genomic_DNA"/>
</dbReference>
<keyword evidence="3" id="KW-1185">Reference proteome</keyword>
<evidence type="ECO:0000256" key="1">
    <source>
        <dbReference type="SAM" id="MobiDB-lite"/>
    </source>
</evidence>
<dbReference type="AlphaFoldDB" id="A0AA40AFE1"/>
<evidence type="ECO:0000313" key="3">
    <source>
        <dbReference type="Proteomes" id="UP001172102"/>
    </source>
</evidence>
<feature type="compositionally biased region" description="Pro residues" evidence="1">
    <location>
        <begin position="137"/>
        <end position="147"/>
    </location>
</feature>
<accession>A0AA40AFE1</accession>
<feature type="compositionally biased region" description="Low complexity" evidence="1">
    <location>
        <begin position="11"/>
        <end position="25"/>
    </location>
</feature>
<comment type="caution">
    <text evidence="2">The sequence shown here is derived from an EMBL/GenBank/DDBJ whole genome shotgun (WGS) entry which is preliminary data.</text>
</comment>
<gene>
    <name evidence="2" type="ORF">B0H67DRAFT_644663</name>
</gene>
<feature type="region of interest" description="Disordered" evidence="1">
    <location>
        <begin position="440"/>
        <end position="459"/>
    </location>
</feature>
<feature type="region of interest" description="Disordered" evidence="1">
    <location>
        <begin position="267"/>
        <end position="370"/>
    </location>
</feature>
<organism evidence="2 3">
    <name type="scientific">Lasiosphaeris hirsuta</name>
    <dbReference type="NCBI Taxonomy" id="260670"/>
    <lineage>
        <taxon>Eukaryota</taxon>
        <taxon>Fungi</taxon>
        <taxon>Dikarya</taxon>
        <taxon>Ascomycota</taxon>
        <taxon>Pezizomycotina</taxon>
        <taxon>Sordariomycetes</taxon>
        <taxon>Sordariomycetidae</taxon>
        <taxon>Sordariales</taxon>
        <taxon>Lasiosphaeriaceae</taxon>
        <taxon>Lasiosphaeris</taxon>
    </lineage>
</organism>
<feature type="region of interest" description="Disordered" evidence="1">
    <location>
        <begin position="1"/>
        <end position="210"/>
    </location>
</feature>
<name>A0AA40AFE1_9PEZI</name>
<sequence>MSVARNRPGDPRATSRATPRAAPRPLKASPPPGDDDEGPFLMPPPDSDSDDWQPIRPRKPRKTKQPSAPAESAAGPDQTAAMPPPLSVTPAATTARRRALGLRLSASGIRLRVFGARPRASGSRGKKVPETPTSAPTMPPGPPPTPSAPSVTPVTKRGRGRPRKTPGPPAPAASVSSSPIGVGGGSEGPPVSAQGVPGVLGGISEGLVRGPSAYTPRLLPTGMGYDPNQVMPQEPFGQWAGQYGQPPAPSAAASSLVQNIVDQSQAIDASFRQPADPRYTQASFAPLGGWPGPHQVPQQYGPSPLQYSPGPPPPAPGPWAWGGGERGFASVPTPQAGEWDVPLPSMQQSWTQAPIGGPWPAQPLARMGPAGQLPPVRFPYGIPSAPGEFSSAFGLQSNLLAEQQQRFEPIPPASFSNMSLELPGGDAVAGEVETLRVDGEEVVTPRKRPWKAKDPAQFS</sequence>
<proteinExistence type="predicted"/>
<protein>
    <submittedName>
        <fullName evidence="2">Uncharacterized protein</fullName>
    </submittedName>
</protein>
<evidence type="ECO:0000313" key="2">
    <source>
        <dbReference type="EMBL" id="KAK0714842.1"/>
    </source>
</evidence>
<reference evidence="2" key="1">
    <citation type="submission" date="2023-06" db="EMBL/GenBank/DDBJ databases">
        <title>Genome-scale phylogeny and comparative genomics of the fungal order Sordariales.</title>
        <authorList>
            <consortium name="Lawrence Berkeley National Laboratory"/>
            <person name="Hensen N."/>
            <person name="Bonometti L."/>
            <person name="Westerberg I."/>
            <person name="Brannstrom I.O."/>
            <person name="Guillou S."/>
            <person name="Cros-Aarteil S."/>
            <person name="Calhoun S."/>
            <person name="Haridas S."/>
            <person name="Kuo A."/>
            <person name="Mondo S."/>
            <person name="Pangilinan J."/>
            <person name="Riley R."/>
            <person name="Labutti K."/>
            <person name="Andreopoulos B."/>
            <person name="Lipzen A."/>
            <person name="Chen C."/>
            <person name="Yanf M."/>
            <person name="Daum C."/>
            <person name="Ng V."/>
            <person name="Clum A."/>
            <person name="Steindorff A."/>
            <person name="Ohm R."/>
            <person name="Martin F."/>
            <person name="Silar P."/>
            <person name="Natvig D."/>
            <person name="Lalanne C."/>
            <person name="Gautier V."/>
            <person name="Ament-Velasquez S.L."/>
            <person name="Kruys A."/>
            <person name="Hutchinson M.I."/>
            <person name="Powell A.J."/>
            <person name="Barry K."/>
            <person name="Miller A.N."/>
            <person name="Grigoriev I.V."/>
            <person name="Debuchy R."/>
            <person name="Gladieux P."/>
            <person name="Thoren M.H."/>
            <person name="Johannesson H."/>
        </authorList>
    </citation>
    <scope>NUCLEOTIDE SEQUENCE</scope>
    <source>
        <strain evidence="2">SMH4607-1</strain>
    </source>
</reference>
<dbReference type="Proteomes" id="UP001172102">
    <property type="component" value="Unassembled WGS sequence"/>
</dbReference>
<feature type="region of interest" description="Disordered" evidence="1">
    <location>
        <begin position="230"/>
        <end position="255"/>
    </location>
</feature>